<evidence type="ECO:0000256" key="2">
    <source>
        <dbReference type="ARBA" id="ARBA00022475"/>
    </source>
</evidence>
<dbReference type="InterPro" id="IPR050250">
    <property type="entry name" value="Macrolide_Exporter_MacB"/>
</dbReference>
<feature type="transmembrane region" description="Helical" evidence="6">
    <location>
        <begin position="374"/>
        <end position="397"/>
    </location>
</feature>
<proteinExistence type="predicted"/>
<feature type="domain" description="ABC3 transporter permease C-terminal" evidence="7">
    <location>
        <begin position="674"/>
        <end position="784"/>
    </location>
</feature>
<dbReference type="Pfam" id="PF02687">
    <property type="entry name" value="FtsX"/>
    <property type="match status" value="2"/>
</dbReference>
<reference evidence="10" key="1">
    <citation type="journal article" date="2019" name="Int. J. Syst. Evol. Microbiol.">
        <title>The Global Catalogue of Microorganisms (GCM) 10K type strain sequencing project: providing services to taxonomists for standard genome sequencing and annotation.</title>
        <authorList>
            <consortium name="The Broad Institute Genomics Platform"/>
            <consortium name="The Broad Institute Genome Sequencing Center for Infectious Disease"/>
            <person name="Wu L."/>
            <person name="Ma J."/>
        </authorList>
    </citation>
    <scope>NUCLEOTIDE SEQUENCE [LARGE SCALE GENOMIC DNA]</scope>
    <source>
        <strain evidence="10">KCTC 23299</strain>
    </source>
</reference>
<dbReference type="Proteomes" id="UP001597511">
    <property type="component" value="Unassembled WGS sequence"/>
</dbReference>
<evidence type="ECO:0000313" key="9">
    <source>
        <dbReference type="EMBL" id="MFD2920042.1"/>
    </source>
</evidence>
<protein>
    <submittedName>
        <fullName evidence="9">ABC transporter permease</fullName>
    </submittedName>
</protein>
<feature type="transmembrane region" description="Helical" evidence="6">
    <location>
        <begin position="326"/>
        <end position="354"/>
    </location>
</feature>
<name>A0ABW6A7B6_9BACT</name>
<feature type="transmembrane region" description="Helical" evidence="6">
    <location>
        <begin position="671"/>
        <end position="695"/>
    </location>
</feature>
<dbReference type="Pfam" id="PF12704">
    <property type="entry name" value="MacB_PCD"/>
    <property type="match status" value="2"/>
</dbReference>
<keyword evidence="5 6" id="KW-0472">Membrane</keyword>
<evidence type="ECO:0000259" key="8">
    <source>
        <dbReference type="Pfam" id="PF12704"/>
    </source>
</evidence>
<dbReference type="PANTHER" id="PTHR30572">
    <property type="entry name" value="MEMBRANE COMPONENT OF TRANSPORTER-RELATED"/>
    <property type="match status" value="1"/>
</dbReference>
<dbReference type="PANTHER" id="PTHR30572:SF18">
    <property type="entry name" value="ABC-TYPE MACROLIDE FAMILY EXPORT SYSTEM PERMEASE COMPONENT 2"/>
    <property type="match status" value="1"/>
</dbReference>
<dbReference type="EMBL" id="JBHUOZ010000003">
    <property type="protein sequence ID" value="MFD2920042.1"/>
    <property type="molecule type" value="Genomic_DNA"/>
</dbReference>
<dbReference type="InterPro" id="IPR003838">
    <property type="entry name" value="ABC3_permease_C"/>
</dbReference>
<evidence type="ECO:0000259" key="7">
    <source>
        <dbReference type="Pfam" id="PF02687"/>
    </source>
</evidence>
<feature type="domain" description="ABC3 transporter permease C-terminal" evidence="7">
    <location>
        <begin position="286"/>
        <end position="402"/>
    </location>
</feature>
<evidence type="ECO:0000256" key="1">
    <source>
        <dbReference type="ARBA" id="ARBA00004651"/>
    </source>
</evidence>
<evidence type="ECO:0000256" key="3">
    <source>
        <dbReference type="ARBA" id="ARBA00022692"/>
    </source>
</evidence>
<evidence type="ECO:0000313" key="10">
    <source>
        <dbReference type="Proteomes" id="UP001597511"/>
    </source>
</evidence>
<sequence>MFKSYFKTLFRNIIKNKTYSMINITGLAIGMAAAILILLWIQNELSIDRFYEKQDRIYLMHNRDKSPDGEKWAWPNTPIVMGPTLKKDYPEVEDVARYRNVTFLLTVGEKKLNQRGSFADSTFFNVFSLPFLKGNAQTALNNKHSIVLTEKFAKALFGDEDAMGKIVKVDSTHNCTVTAVLKDLPNNTRFEFAYMLPWTYLEDIGWSDDNWGNNGIRTFVLLKEGASQATFDKKVENITIDHTKGTANESTTQVFTHPLSKVHLYGKSEDGKMVGGQIETVKLFAVIAAFILLIACINFMNLSTARSEKRAKEVGIRKVAGAGKRLLILQFLGESVFLSLIAFVIAIIIVQLSLSGFNLLVGKNLFINYADLLFWIYSLAFVLFTGIIAGSYPAFYLSSFNPIGVLKGVFKKSKTLVAPRKILVTVQFTFAIILIISTVIVVRQIQYGLNRQSGYNRENLIYLFTQGDVDKHYAAIKNEMLSSGAVTSITRSANPITQRWSDSWGFKWEGSSKSDEKIDFLRLGTDADFIKTIGVTLLQGRDIDVNNYPTDSNAVMLNEAAVKAMRVKEPLGMVIGEVGNDNKWTVVGVVKDFVLESPYQQNINPTMIFGPNKDYAQIIHAKLNAQNATGENIAAIEKIFKKYNPQYPVDYVFADESYAKKFQDSQRTGKLAALFAGLTIFISCLGLFGLATYMAESRTKEVGVRKVLGASVFNVTLLLSKEFLRLVVVSFIIASPIAWYAMNKWLDNYSYRISIEWWVFVIAGLLALLIALVTVSYQAIRAALANPVKSLRTE</sequence>
<keyword evidence="3 6" id="KW-0812">Transmembrane</keyword>
<feature type="transmembrane region" description="Helical" evidence="6">
    <location>
        <begin position="757"/>
        <end position="780"/>
    </location>
</feature>
<feature type="transmembrane region" description="Helical" evidence="6">
    <location>
        <begin position="21"/>
        <end position="41"/>
    </location>
</feature>
<evidence type="ECO:0000256" key="6">
    <source>
        <dbReference type="SAM" id="Phobius"/>
    </source>
</evidence>
<keyword evidence="2" id="KW-1003">Cell membrane</keyword>
<keyword evidence="10" id="KW-1185">Reference proteome</keyword>
<feature type="transmembrane region" description="Helical" evidence="6">
    <location>
        <begin position="422"/>
        <end position="442"/>
    </location>
</feature>
<evidence type="ECO:0000256" key="4">
    <source>
        <dbReference type="ARBA" id="ARBA00022989"/>
    </source>
</evidence>
<dbReference type="RefSeq" id="WP_386097878.1">
    <property type="nucleotide sequence ID" value="NZ_JBHUOZ010000003.1"/>
</dbReference>
<feature type="transmembrane region" description="Helical" evidence="6">
    <location>
        <begin position="283"/>
        <end position="305"/>
    </location>
</feature>
<feature type="transmembrane region" description="Helical" evidence="6">
    <location>
        <begin position="723"/>
        <end position="742"/>
    </location>
</feature>
<dbReference type="InterPro" id="IPR025857">
    <property type="entry name" value="MacB_PCD"/>
</dbReference>
<comment type="caution">
    <text evidence="9">The sequence shown here is derived from an EMBL/GenBank/DDBJ whole genome shotgun (WGS) entry which is preliminary data.</text>
</comment>
<feature type="domain" description="MacB-like periplasmic core" evidence="8">
    <location>
        <begin position="20"/>
        <end position="237"/>
    </location>
</feature>
<feature type="domain" description="MacB-like periplasmic core" evidence="8">
    <location>
        <begin position="430"/>
        <end position="628"/>
    </location>
</feature>
<evidence type="ECO:0000256" key="5">
    <source>
        <dbReference type="ARBA" id="ARBA00023136"/>
    </source>
</evidence>
<keyword evidence="4 6" id="KW-1133">Transmembrane helix</keyword>
<organism evidence="9 10">
    <name type="scientific">Terrimonas rubra</name>
    <dbReference type="NCBI Taxonomy" id="1035890"/>
    <lineage>
        <taxon>Bacteria</taxon>
        <taxon>Pseudomonadati</taxon>
        <taxon>Bacteroidota</taxon>
        <taxon>Chitinophagia</taxon>
        <taxon>Chitinophagales</taxon>
        <taxon>Chitinophagaceae</taxon>
        <taxon>Terrimonas</taxon>
    </lineage>
</organism>
<accession>A0ABW6A7B6</accession>
<gene>
    <name evidence="9" type="ORF">ACFS6H_10005</name>
</gene>
<comment type="subcellular location">
    <subcellularLocation>
        <location evidence="1">Cell membrane</location>
        <topology evidence="1">Multi-pass membrane protein</topology>
    </subcellularLocation>
</comment>